<dbReference type="Proteomes" id="UP000185860">
    <property type="component" value="Unassembled WGS sequence"/>
</dbReference>
<evidence type="ECO:0000313" key="5">
    <source>
        <dbReference type="EMBL" id="OKH39748.1"/>
    </source>
</evidence>
<feature type="signal peptide" evidence="4">
    <location>
        <begin position="1"/>
        <end position="24"/>
    </location>
</feature>
<dbReference type="EMBL" id="MRCE01000004">
    <property type="protein sequence ID" value="OKH39748.1"/>
    <property type="molecule type" value="Genomic_DNA"/>
</dbReference>
<dbReference type="RefSeq" id="WP_073592470.1">
    <property type="nucleotide sequence ID" value="NZ_MRCE01000004.1"/>
</dbReference>
<keyword evidence="1" id="KW-0677">Repeat</keyword>
<dbReference type="AlphaFoldDB" id="A0A1U7IQV0"/>
<feature type="repeat" description="TPR" evidence="3">
    <location>
        <begin position="256"/>
        <end position="289"/>
    </location>
</feature>
<dbReference type="Pfam" id="PF13431">
    <property type="entry name" value="TPR_17"/>
    <property type="match status" value="1"/>
</dbReference>
<feature type="chain" id="PRO_5013115296" evidence="4">
    <location>
        <begin position="25"/>
        <end position="583"/>
    </location>
</feature>
<feature type="repeat" description="TPR" evidence="3">
    <location>
        <begin position="539"/>
        <end position="572"/>
    </location>
</feature>
<feature type="repeat" description="TPR" evidence="3">
    <location>
        <begin position="471"/>
        <end position="504"/>
    </location>
</feature>
<dbReference type="InterPro" id="IPR013105">
    <property type="entry name" value="TPR_2"/>
</dbReference>
<keyword evidence="4" id="KW-0732">Signal</keyword>
<feature type="repeat" description="TPR" evidence="3">
    <location>
        <begin position="149"/>
        <end position="182"/>
    </location>
</feature>
<dbReference type="SMART" id="SM00028">
    <property type="entry name" value="TPR"/>
    <property type="match status" value="14"/>
</dbReference>
<dbReference type="PANTHER" id="PTHR44943:SF8">
    <property type="entry name" value="TPR REPEAT-CONTAINING PROTEIN MJ0263"/>
    <property type="match status" value="1"/>
</dbReference>
<dbReference type="InterPro" id="IPR011990">
    <property type="entry name" value="TPR-like_helical_dom_sf"/>
</dbReference>
<dbReference type="STRING" id="454136.NIES2119_05740"/>
<accession>A0A1U7IQV0</accession>
<feature type="repeat" description="TPR" evidence="3">
    <location>
        <begin position="397"/>
        <end position="430"/>
    </location>
</feature>
<dbReference type="Gene3D" id="1.25.40.10">
    <property type="entry name" value="Tetratricopeptide repeat domain"/>
    <property type="match status" value="4"/>
</dbReference>
<dbReference type="Pfam" id="PF13181">
    <property type="entry name" value="TPR_8"/>
    <property type="match status" value="2"/>
</dbReference>
<feature type="repeat" description="TPR" evidence="3">
    <location>
        <begin position="290"/>
        <end position="323"/>
    </location>
</feature>
<sequence>MKQLWLCLISISVFLASNAPLLQAQSASVKNSGESVPVNADFNYYLNLCNLLINQQKYAEALAICDRTINMKKKDAVLWAMRSEILFNLERHEEAIASALAALQLRKNFSFALLQQCRSESALGNYEKAIATCEKALQINKDWGKLSPAVAWYNKALALELSKQFTPALAAYEQALKLQPNYSLALASQCRVLSTTAEYNLAISTCNKALEINQNWENSSSAQVWYLLGLNFQRWGKYEIVRSSCPPPSNVSAEIATIQTNECIKKIRLDRLQSAIDAYEKAVALNPKDAKAWTQQAALLTELNRYTQSKIALEAALKLSPNYSFALATQCATLNKLGNYQAALAACDSALQGDGRWDENGLAYPLVQRSQALSGLGQHEEALATVERALSLESDLIQAWNTQSVIFWQMQKYPEALQANDRLLKIAPNFFSAWFNRGGILRAMKQNESAVQAYDRALASDITLVSANTLADVWVNRSTALWDLGKYEEAINSTTAAIGLNPNSVIAWFNRGVLLDTLKRYPEAAIAYEKAALLDPKQDQIWFALGVVLLRLNRNQDALIAFEEALKINPNNASAKQNRDSLL</sequence>
<dbReference type="PROSITE" id="PS50005">
    <property type="entry name" value="TPR"/>
    <property type="match status" value="7"/>
</dbReference>
<gene>
    <name evidence="5" type="ORF">NIES2119_05740</name>
</gene>
<evidence type="ECO:0000256" key="2">
    <source>
        <dbReference type="ARBA" id="ARBA00022803"/>
    </source>
</evidence>
<dbReference type="Pfam" id="PF13432">
    <property type="entry name" value="TPR_16"/>
    <property type="match status" value="2"/>
</dbReference>
<evidence type="ECO:0000313" key="6">
    <source>
        <dbReference type="Proteomes" id="UP000185860"/>
    </source>
</evidence>
<dbReference type="OrthoDB" id="423509at2"/>
<proteinExistence type="predicted"/>
<dbReference type="PANTHER" id="PTHR44943">
    <property type="entry name" value="CELLULOSE SYNTHASE OPERON PROTEIN C"/>
    <property type="match status" value="1"/>
</dbReference>
<dbReference type="PROSITE" id="PS50293">
    <property type="entry name" value="TPR_REGION"/>
    <property type="match status" value="1"/>
</dbReference>
<name>A0A1U7IQV0_9CYAN</name>
<protein>
    <submittedName>
        <fullName evidence="5">Uncharacterized protein</fullName>
    </submittedName>
</protein>
<evidence type="ECO:0000256" key="3">
    <source>
        <dbReference type="PROSITE-ProRule" id="PRU00339"/>
    </source>
</evidence>
<evidence type="ECO:0000256" key="1">
    <source>
        <dbReference type="ARBA" id="ARBA00022737"/>
    </source>
</evidence>
<feature type="repeat" description="TPR" evidence="3">
    <location>
        <begin position="505"/>
        <end position="538"/>
    </location>
</feature>
<dbReference type="InterPro" id="IPR051685">
    <property type="entry name" value="Ycf3/AcsC/BcsC/TPR_MFPF"/>
</dbReference>
<comment type="caution">
    <text evidence="5">The sequence shown here is derived from an EMBL/GenBank/DDBJ whole genome shotgun (WGS) entry which is preliminary data.</text>
</comment>
<organism evidence="5 6">
    <name type="scientific">[Phormidium ambiguum] IAM M-71</name>
    <dbReference type="NCBI Taxonomy" id="454136"/>
    <lineage>
        <taxon>Bacteria</taxon>
        <taxon>Bacillati</taxon>
        <taxon>Cyanobacteriota</taxon>
        <taxon>Cyanophyceae</taxon>
        <taxon>Oscillatoriophycideae</taxon>
        <taxon>Aerosakkonematales</taxon>
        <taxon>Aerosakkonemataceae</taxon>
        <taxon>Floridanema</taxon>
    </lineage>
</organism>
<dbReference type="Pfam" id="PF07719">
    <property type="entry name" value="TPR_2"/>
    <property type="match status" value="1"/>
</dbReference>
<dbReference type="SUPFAM" id="SSF48452">
    <property type="entry name" value="TPR-like"/>
    <property type="match status" value="2"/>
</dbReference>
<evidence type="ECO:0000256" key="4">
    <source>
        <dbReference type="SAM" id="SignalP"/>
    </source>
</evidence>
<keyword evidence="2 3" id="KW-0802">TPR repeat</keyword>
<reference evidence="5 6" key="1">
    <citation type="submission" date="2016-11" db="EMBL/GenBank/DDBJ databases">
        <title>Draft Genome Sequences of Nine Cyanobacterial Strains from Diverse Habitats.</title>
        <authorList>
            <person name="Zhu T."/>
            <person name="Hou S."/>
            <person name="Lu X."/>
            <person name="Hess W.R."/>
        </authorList>
    </citation>
    <scope>NUCLEOTIDE SEQUENCE [LARGE SCALE GENOMIC DNA]</scope>
    <source>
        <strain evidence="5 6">IAM M-71</strain>
    </source>
</reference>
<dbReference type="InterPro" id="IPR019734">
    <property type="entry name" value="TPR_rpt"/>
</dbReference>
<dbReference type="Pfam" id="PF13424">
    <property type="entry name" value="TPR_12"/>
    <property type="match status" value="1"/>
</dbReference>